<sequence>MSVNTTGRMTHDYDGELVVFLIGMTINAWWRPDRWLPVFLAMPRMLRELSEDDDSGLLGYRLVVDPRGPWLVQYWNSLDRLYAYASDPTASHRPAWAAFNRRARTARGAVGVWHETLPVTHAESIYVDTPVQGLARATGVRPVTRRLDTARQRMGRPA</sequence>
<dbReference type="Pfam" id="PF13826">
    <property type="entry name" value="Monooxy_af470-like"/>
    <property type="match status" value="1"/>
</dbReference>
<dbReference type="RefSeq" id="WP_153572590.1">
    <property type="nucleotide sequence ID" value="NZ_CP045725.1"/>
</dbReference>
<organism evidence="1 2">
    <name type="scientific">Raineyella fluvialis</name>
    <dbReference type="NCBI Taxonomy" id="2662261"/>
    <lineage>
        <taxon>Bacteria</taxon>
        <taxon>Bacillati</taxon>
        <taxon>Actinomycetota</taxon>
        <taxon>Actinomycetes</taxon>
        <taxon>Propionibacteriales</taxon>
        <taxon>Propionibacteriaceae</taxon>
        <taxon>Raineyella</taxon>
    </lineage>
</organism>
<dbReference type="EMBL" id="CP045725">
    <property type="protein sequence ID" value="QGF24061.1"/>
    <property type="molecule type" value="Genomic_DNA"/>
</dbReference>
<evidence type="ECO:0000313" key="2">
    <source>
        <dbReference type="Proteomes" id="UP000386847"/>
    </source>
</evidence>
<proteinExistence type="predicted"/>
<gene>
    <name evidence="1" type="ORF">Rai3103_10640</name>
</gene>
<keyword evidence="2" id="KW-1185">Reference proteome</keyword>
<accession>A0A5Q2FCE5</accession>
<dbReference type="InterPro" id="IPR025444">
    <property type="entry name" value="Monooxy_af470"/>
</dbReference>
<dbReference type="Proteomes" id="UP000386847">
    <property type="component" value="Chromosome"/>
</dbReference>
<dbReference type="KEGG" id="rain:Rai3103_10640"/>
<dbReference type="AlphaFoldDB" id="A0A5Q2FCE5"/>
<protein>
    <submittedName>
        <fullName evidence="1">DUF4188 domain-containing protein</fullName>
    </submittedName>
</protein>
<evidence type="ECO:0000313" key="1">
    <source>
        <dbReference type="EMBL" id="QGF24061.1"/>
    </source>
</evidence>
<reference evidence="1 2" key="1">
    <citation type="submission" date="2019-10" db="EMBL/GenBank/DDBJ databases">
        <title>Genomic analysis of Raineyella sp. CBA3103.</title>
        <authorList>
            <person name="Roh S.W."/>
        </authorList>
    </citation>
    <scope>NUCLEOTIDE SEQUENCE [LARGE SCALE GENOMIC DNA]</scope>
    <source>
        <strain evidence="1 2">CBA3103</strain>
    </source>
</reference>
<name>A0A5Q2FCE5_9ACTN</name>